<proteinExistence type="inferred from homology"/>
<dbReference type="AlphaFoldDB" id="A0A520KSJ0"/>
<keyword evidence="2 5" id="KW-0067">ATP-binding</keyword>
<evidence type="ECO:0000313" key="5">
    <source>
        <dbReference type="EMBL" id="RZN64854.1"/>
    </source>
</evidence>
<accession>A0A520KSJ0</accession>
<protein>
    <submittedName>
        <fullName evidence="5">ATP-binding cassette domain-containing protein</fullName>
    </submittedName>
</protein>
<dbReference type="PANTHER" id="PTHR43582:SF4">
    <property type="entry name" value="ANTIBIOTIC RESISTANCE ABC TRANSPORTER ATP-BINDING PROTEIN"/>
    <property type="match status" value="1"/>
</dbReference>
<dbReference type="Gene3D" id="3.40.50.300">
    <property type="entry name" value="P-loop containing nucleotide triphosphate hydrolases"/>
    <property type="match status" value="1"/>
</dbReference>
<dbReference type="GO" id="GO:1900753">
    <property type="term" value="P:doxorubicin transport"/>
    <property type="evidence" value="ECO:0007669"/>
    <property type="project" value="InterPro"/>
</dbReference>
<evidence type="ECO:0000259" key="4">
    <source>
        <dbReference type="PROSITE" id="PS50893"/>
    </source>
</evidence>
<dbReference type="InterPro" id="IPR005894">
    <property type="entry name" value="DrrA"/>
</dbReference>
<reference evidence="5 6" key="1">
    <citation type="journal article" date="2019" name="Nat. Microbiol.">
        <title>Wide diversity of methane and short-chain alkane metabolisms in uncultured archaea.</title>
        <authorList>
            <person name="Borrel G."/>
            <person name="Adam P.S."/>
            <person name="McKay L.J."/>
            <person name="Chen L.X."/>
            <person name="Sierra-Garcia I.N."/>
            <person name="Sieber C.M."/>
            <person name="Letourneur Q."/>
            <person name="Ghozlane A."/>
            <person name="Andersen G.L."/>
            <person name="Li W.J."/>
            <person name="Hallam S.J."/>
            <person name="Muyzer G."/>
            <person name="de Oliveira V.M."/>
            <person name="Inskeep W.P."/>
            <person name="Banfield J.F."/>
            <person name="Gribaldo S."/>
        </authorList>
    </citation>
    <scope>NUCLEOTIDE SEQUENCE [LARGE SCALE GENOMIC DNA]</scope>
    <source>
        <strain evidence="5">NM1a</strain>
    </source>
</reference>
<dbReference type="GO" id="GO:0016887">
    <property type="term" value="F:ATP hydrolysis activity"/>
    <property type="evidence" value="ECO:0007669"/>
    <property type="project" value="InterPro"/>
</dbReference>
<dbReference type="SMART" id="SM00382">
    <property type="entry name" value="AAA"/>
    <property type="match status" value="1"/>
</dbReference>
<gene>
    <name evidence="5" type="ORF">EF806_02055</name>
</gene>
<dbReference type="PANTHER" id="PTHR43582">
    <property type="entry name" value="LINEARMYCIN RESISTANCE ATP-BINDING PROTEIN LNRL"/>
    <property type="match status" value="1"/>
</dbReference>
<dbReference type="Proteomes" id="UP000317158">
    <property type="component" value="Unassembled WGS sequence"/>
</dbReference>
<evidence type="ECO:0000256" key="2">
    <source>
        <dbReference type="ARBA" id="ARBA00022840"/>
    </source>
</evidence>
<organism evidence="5 6">
    <name type="scientific">Methanoliparum thermophilum</name>
    <dbReference type="NCBI Taxonomy" id="2491083"/>
    <lineage>
        <taxon>Archaea</taxon>
        <taxon>Methanobacteriati</taxon>
        <taxon>Methanobacteriota</taxon>
        <taxon>Candidatus Methanoliparia</taxon>
        <taxon>Candidatus Methanoliparales</taxon>
        <taxon>Candidatus Methanoliparaceae</taxon>
        <taxon>Candidatus Methanoliparum</taxon>
    </lineage>
</organism>
<name>A0A520KSJ0_METT2</name>
<dbReference type="EMBL" id="RXIF01000004">
    <property type="protein sequence ID" value="RZN64854.1"/>
    <property type="molecule type" value="Genomic_DNA"/>
</dbReference>
<evidence type="ECO:0000256" key="1">
    <source>
        <dbReference type="ARBA" id="ARBA00022741"/>
    </source>
</evidence>
<dbReference type="PROSITE" id="PS50893">
    <property type="entry name" value="ABC_TRANSPORTER_2"/>
    <property type="match status" value="1"/>
</dbReference>
<evidence type="ECO:0000256" key="3">
    <source>
        <dbReference type="ARBA" id="ARBA00049985"/>
    </source>
</evidence>
<dbReference type="Pfam" id="PF00005">
    <property type="entry name" value="ABC_tran"/>
    <property type="match status" value="1"/>
</dbReference>
<sequence length="320" mass="36266">MEDVIVVEGLTKRFGNFVAVNNIDFTVKEREIFGFLGPNGAGKSTTIKILITLLHPTSGSAKICGYDVVKEPYNVRKKIGVVFQDRSSDRVLTGRQNLDLHGRMYTMSKEEREKKIKEVLRLLELEGVENIRLNSLPEGVRRRFEVARGFMTNPKVVFLDEPTIGFDIKARRDLWSQIKDAKEKEGSAVLLTTHYIEEADYLCDRVAIIDHAKIVAIDTPENLKKSVGTMLISFQIGDKNGNGLSYFIDRVKRLDWVIGVLKDNNPIILKIEKGEGRVLDLIEFADKIGFEIISIDEREPNLEDAFLYYTGRTIREAEGG</sequence>
<evidence type="ECO:0000313" key="6">
    <source>
        <dbReference type="Proteomes" id="UP000317158"/>
    </source>
</evidence>
<dbReference type="NCBIfam" id="TIGR01188">
    <property type="entry name" value="drrA"/>
    <property type="match status" value="1"/>
</dbReference>
<keyword evidence="1" id="KW-0547">Nucleotide-binding</keyword>
<feature type="domain" description="ABC transporter" evidence="4">
    <location>
        <begin position="5"/>
        <end position="236"/>
    </location>
</feature>
<dbReference type="GO" id="GO:0043215">
    <property type="term" value="P:daunorubicin transport"/>
    <property type="evidence" value="ECO:0007669"/>
    <property type="project" value="InterPro"/>
</dbReference>
<dbReference type="SUPFAM" id="SSF52540">
    <property type="entry name" value="P-loop containing nucleoside triphosphate hydrolases"/>
    <property type="match status" value="1"/>
</dbReference>
<comment type="caution">
    <text evidence="5">The sequence shown here is derived from an EMBL/GenBank/DDBJ whole genome shotgun (WGS) entry which is preliminary data.</text>
</comment>
<dbReference type="GO" id="GO:0005524">
    <property type="term" value="F:ATP binding"/>
    <property type="evidence" value="ECO:0007669"/>
    <property type="project" value="UniProtKB-KW"/>
</dbReference>
<dbReference type="InterPro" id="IPR027417">
    <property type="entry name" value="P-loop_NTPase"/>
</dbReference>
<dbReference type="InterPro" id="IPR003439">
    <property type="entry name" value="ABC_transporter-like_ATP-bd"/>
</dbReference>
<dbReference type="InterPro" id="IPR003593">
    <property type="entry name" value="AAA+_ATPase"/>
</dbReference>
<comment type="similarity">
    <text evidence="3">Belongs to the ABC transporter superfamily. Drug exporter-1 (DrugE1) (TC 3.A.1.105) family.</text>
</comment>